<keyword evidence="3" id="KW-1185">Reference proteome</keyword>
<dbReference type="AlphaFoldDB" id="A0A495QFH2"/>
<evidence type="ECO:0000313" key="2">
    <source>
        <dbReference type="EMBL" id="RKS70677.1"/>
    </source>
</evidence>
<evidence type="ECO:0000256" key="1">
    <source>
        <dbReference type="SAM" id="MobiDB-lite"/>
    </source>
</evidence>
<organism evidence="2 3">
    <name type="scientific">Actinomadura pelletieri DSM 43383</name>
    <dbReference type="NCBI Taxonomy" id="1120940"/>
    <lineage>
        <taxon>Bacteria</taxon>
        <taxon>Bacillati</taxon>
        <taxon>Actinomycetota</taxon>
        <taxon>Actinomycetes</taxon>
        <taxon>Streptosporangiales</taxon>
        <taxon>Thermomonosporaceae</taxon>
        <taxon>Actinomadura</taxon>
    </lineage>
</organism>
<accession>A0A495QFH2</accession>
<name>A0A495QFH2_9ACTN</name>
<reference evidence="2 3" key="1">
    <citation type="submission" date="2018-10" db="EMBL/GenBank/DDBJ databases">
        <title>Genomic Encyclopedia of Archaeal and Bacterial Type Strains, Phase II (KMG-II): from individual species to whole genera.</title>
        <authorList>
            <person name="Goeker M."/>
        </authorList>
    </citation>
    <scope>NUCLEOTIDE SEQUENCE [LARGE SCALE GENOMIC DNA]</scope>
    <source>
        <strain evidence="2 3">DSM 43383</strain>
    </source>
</reference>
<sequence length="250" mass="27170">MAGREIALTGGDSSRRADSANDQPWTVFGPKLRKGVPMPSTTTYRAQRALTGDELTAIRKQIEAAGSPAEIVATVVRAVFTVLLAPLGESLDDYNRDRQLIPGQFALPQTQWEAISDAALNRADAFAARALLALELIDVMPCTYPDPDAPVPPVERVDQRPYEHVLTVAREATDVIAAASAHCDRLGAAFGVGSPEYREAVTSWQHGLSRLFAMGLGARTYVTRDGQLSLLVRCEPGFLYGIVFHPVQRR</sequence>
<gene>
    <name evidence="2" type="ORF">BZB76_5153</name>
</gene>
<dbReference type="EMBL" id="RBWU01000006">
    <property type="protein sequence ID" value="RKS70677.1"/>
    <property type="molecule type" value="Genomic_DNA"/>
</dbReference>
<protein>
    <submittedName>
        <fullName evidence="2">Uncharacterized protein</fullName>
    </submittedName>
</protein>
<proteinExistence type="predicted"/>
<comment type="caution">
    <text evidence="2">The sequence shown here is derived from an EMBL/GenBank/DDBJ whole genome shotgun (WGS) entry which is preliminary data.</text>
</comment>
<evidence type="ECO:0000313" key="3">
    <source>
        <dbReference type="Proteomes" id="UP000274601"/>
    </source>
</evidence>
<feature type="region of interest" description="Disordered" evidence="1">
    <location>
        <begin position="1"/>
        <end position="26"/>
    </location>
</feature>
<dbReference type="Proteomes" id="UP000274601">
    <property type="component" value="Unassembled WGS sequence"/>
</dbReference>